<dbReference type="Pfam" id="PF02443">
    <property type="entry name" value="Circo_capsid"/>
    <property type="match status" value="1"/>
</dbReference>
<dbReference type="InterPro" id="IPR003383">
    <property type="entry name" value="Circovirus_capsid"/>
</dbReference>
<evidence type="ECO:0000256" key="1">
    <source>
        <dbReference type="ARBA" id="ARBA00010301"/>
    </source>
</evidence>
<reference evidence="3" key="1">
    <citation type="submission" date="2012-11" db="EMBL/GenBank/DDBJ databases">
        <title>Investigation of viruses associated with Diporeia sp. from the Laurentian Great Lakes and Owasco Lake, NY as a potential stressor of declining populations.</title>
        <authorList>
            <person name="Hewson I."/>
            <person name="Rudstam L.G."/>
        </authorList>
    </citation>
    <scope>NUCLEOTIDE SEQUENCE</scope>
    <source>
        <strain evidence="3">LM5751</strain>
    </source>
</reference>
<organism evidence="3">
    <name type="scientific">Diporeia sp. associated circular virus</name>
    <dbReference type="NCBI Taxonomy" id="1299317"/>
    <lineage>
        <taxon>Viruses</taxon>
    </lineage>
</organism>
<dbReference type="InterPro" id="IPR038652">
    <property type="entry name" value="Circovirus_capsid_sf"/>
</dbReference>
<accession>M1STN2</accession>
<dbReference type="Gene3D" id="2.60.120.950">
    <property type="entry name" value="Circovirus capsid protein"/>
    <property type="match status" value="1"/>
</dbReference>
<name>M1STN2_9VIRU</name>
<protein>
    <submittedName>
        <fullName evidence="3">Capsid protein</fullName>
    </submittedName>
</protein>
<dbReference type="EMBL" id="KC248415">
    <property type="protein sequence ID" value="AGG39809.1"/>
    <property type="molecule type" value="Genomic_DNA"/>
</dbReference>
<dbReference type="GO" id="GO:0019069">
    <property type="term" value="P:viral capsid assembly"/>
    <property type="evidence" value="ECO:0007669"/>
    <property type="project" value="InterPro"/>
</dbReference>
<comment type="similarity">
    <text evidence="1">Belongs to the circoviridae capsid protein family.</text>
</comment>
<comment type="subunit">
    <text evidence="2">Homomultimer. Assembles in the nucleus, presumably in an immature form, then migrates to the cytoplasm once assembled as mature virion. Interacts with Rep; this interaction relocates Rep into the nucleus.</text>
</comment>
<sequence length="261" mass="30579">MLSGKDLMYFFLKIRSESERVNPSRSQYHLIIYSKLYNQIIFTMPAKKMYAKKKRQYRTKRYKANPHMDKSLSLKADYTVDLSNARGNLIANNSLVETKGYLVFTLNDALDKADYIAIFDQYRINYVTVTFNPVMSTVVNRPYDDTSDPLLVNRVPMFITCIDRDTASNPTDYVTVQYKRPCKETKATKIQKWKFKPNRLINIYRAVADAYMIDPSSNWVDCTYPDIPHFGMQFAMQSSSPGNAYVYEILIKYNISWKNRR</sequence>
<evidence type="ECO:0000313" key="3">
    <source>
        <dbReference type="EMBL" id="AGG39809.1"/>
    </source>
</evidence>
<proteinExistence type="inferred from homology"/>
<evidence type="ECO:0000256" key="2">
    <source>
        <dbReference type="ARBA" id="ARBA00046863"/>
    </source>
</evidence>